<proteinExistence type="predicted"/>
<gene>
    <name evidence="1" type="ORF">A2Z86_00710</name>
</gene>
<name>A0A1F5YA39_9BACT</name>
<dbReference type="InterPro" id="IPR014717">
    <property type="entry name" value="Transl_elong_EF1B/ribsomal_bS6"/>
</dbReference>
<accession>A0A1F5YA39</accession>
<dbReference type="EMBL" id="MFIV01000248">
    <property type="protein sequence ID" value="OGF96902.1"/>
    <property type="molecule type" value="Genomic_DNA"/>
</dbReference>
<protein>
    <recommendedName>
        <fullName evidence="3">Pilus assembly protein PilO</fullName>
    </recommendedName>
</protein>
<dbReference type="Gene3D" id="3.30.70.60">
    <property type="match status" value="1"/>
</dbReference>
<evidence type="ECO:0000313" key="1">
    <source>
        <dbReference type="EMBL" id="OGF96902.1"/>
    </source>
</evidence>
<reference evidence="1 2" key="1">
    <citation type="journal article" date="2016" name="Nat. Commun.">
        <title>Thousands of microbial genomes shed light on interconnected biogeochemical processes in an aquifer system.</title>
        <authorList>
            <person name="Anantharaman K."/>
            <person name="Brown C.T."/>
            <person name="Hug L.A."/>
            <person name="Sharon I."/>
            <person name="Castelle C.J."/>
            <person name="Probst A.J."/>
            <person name="Thomas B.C."/>
            <person name="Singh A."/>
            <person name="Wilkins M.J."/>
            <person name="Karaoz U."/>
            <person name="Brodie E.L."/>
            <person name="Williams K.H."/>
            <person name="Hubbard S.S."/>
            <person name="Banfield J.F."/>
        </authorList>
    </citation>
    <scope>NUCLEOTIDE SEQUENCE [LARGE SCALE GENOMIC DNA]</scope>
</reference>
<dbReference type="Proteomes" id="UP000176992">
    <property type="component" value="Unassembled WGS sequence"/>
</dbReference>
<sequence length="170" mass="19531">MGIILFFGGAWFGLFKPEFEMIAKYKLQPAAARTQIEKMIQQLSTYNPPDDKERAEWKSMEGKVDRKIPRGRQITELYSLISSLAEKYELVDLQRQEVALSDSAYSTAGIARNGYDIELIFQGNYASVVKFLNDLQNAERLVEIVSIELNRSLPLLQVKMVLRSFYIPEK</sequence>
<dbReference type="AlphaFoldDB" id="A0A1F5YA39"/>
<evidence type="ECO:0008006" key="3">
    <source>
        <dbReference type="Google" id="ProtNLM"/>
    </source>
</evidence>
<comment type="caution">
    <text evidence="1">The sequence shown here is derived from an EMBL/GenBank/DDBJ whole genome shotgun (WGS) entry which is preliminary data.</text>
</comment>
<evidence type="ECO:0000313" key="2">
    <source>
        <dbReference type="Proteomes" id="UP000176992"/>
    </source>
</evidence>
<organism evidence="1 2">
    <name type="scientific">Candidatus Glassbacteria bacterium GWA2_58_10</name>
    <dbReference type="NCBI Taxonomy" id="1817865"/>
    <lineage>
        <taxon>Bacteria</taxon>
        <taxon>Candidatus Glassiibacteriota</taxon>
    </lineage>
</organism>